<dbReference type="PANTHER" id="PTHR33219">
    <property type="entry name" value="YLMG HOMOLOG PROTEIN 2, CHLOROPLASTIC"/>
    <property type="match status" value="1"/>
</dbReference>
<sequence length="190" mass="20962">MDAPIGQGGLFLLQFVTGLILFMLMLRFLLRATHADWRHPIVAFTAKVTNPLCAPVNKLLPLKGRWDWSAIITAFIIQSLFVLSIGYLTGKDFGVAFIALAAITEIINQLLDMLFWLIIIQAILSWVAPNYNPNTAIFDQLTKPVLAPFQRVIPMVGGLDLSPIVAILAIKLFQIVVMGSIANFAQNMIG</sequence>
<feature type="transmembrane region" description="Helical" evidence="1">
    <location>
        <begin position="164"/>
        <end position="185"/>
    </location>
</feature>
<name>A0A3B0WJ86_9ZZZZ</name>
<protein>
    <submittedName>
        <fullName evidence="2">Cell division integral membrane protein, YggT and half-length relatives</fullName>
    </submittedName>
</protein>
<dbReference type="InterPro" id="IPR003425">
    <property type="entry name" value="CCB3/YggT"/>
</dbReference>
<accession>A0A3B0WJ86</accession>
<dbReference type="GO" id="GO:0016020">
    <property type="term" value="C:membrane"/>
    <property type="evidence" value="ECO:0007669"/>
    <property type="project" value="InterPro"/>
</dbReference>
<dbReference type="AlphaFoldDB" id="A0A3B0WJ86"/>
<keyword evidence="2" id="KW-0132">Cell division</keyword>
<proteinExistence type="predicted"/>
<dbReference type="Pfam" id="PF02325">
    <property type="entry name" value="CCB3_YggT"/>
    <property type="match status" value="2"/>
</dbReference>
<feature type="transmembrane region" description="Helical" evidence="1">
    <location>
        <begin position="95"/>
        <end position="124"/>
    </location>
</feature>
<keyword evidence="1" id="KW-0812">Transmembrane</keyword>
<dbReference type="GO" id="GO:0051301">
    <property type="term" value="P:cell division"/>
    <property type="evidence" value="ECO:0007669"/>
    <property type="project" value="UniProtKB-KW"/>
</dbReference>
<feature type="transmembrane region" description="Helical" evidence="1">
    <location>
        <begin position="12"/>
        <end position="30"/>
    </location>
</feature>
<keyword evidence="1" id="KW-0472">Membrane</keyword>
<feature type="transmembrane region" description="Helical" evidence="1">
    <location>
        <begin position="68"/>
        <end position="88"/>
    </location>
</feature>
<reference evidence="2" key="1">
    <citation type="submission" date="2018-06" db="EMBL/GenBank/DDBJ databases">
        <authorList>
            <person name="Zhirakovskaya E."/>
        </authorList>
    </citation>
    <scope>NUCLEOTIDE SEQUENCE</scope>
</reference>
<gene>
    <name evidence="2" type="ORF">MNBD_GAMMA03-614</name>
</gene>
<evidence type="ECO:0000313" key="2">
    <source>
        <dbReference type="EMBL" id="VAW44536.1"/>
    </source>
</evidence>
<dbReference type="PANTHER" id="PTHR33219:SF14">
    <property type="entry name" value="PROTEIN COFACTOR ASSEMBLY OF COMPLEX C SUBUNIT B CCB3, CHLOROPLASTIC-RELATED"/>
    <property type="match status" value="1"/>
</dbReference>
<organism evidence="2">
    <name type="scientific">hydrothermal vent metagenome</name>
    <dbReference type="NCBI Taxonomy" id="652676"/>
    <lineage>
        <taxon>unclassified sequences</taxon>
        <taxon>metagenomes</taxon>
        <taxon>ecological metagenomes</taxon>
    </lineage>
</organism>
<dbReference type="EMBL" id="UOFC01000010">
    <property type="protein sequence ID" value="VAW44536.1"/>
    <property type="molecule type" value="Genomic_DNA"/>
</dbReference>
<keyword evidence="1" id="KW-1133">Transmembrane helix</keyword>
<evidence type="ECO:0000256" key="1">
    <source>
        <dbReference type="SAM" id="Phobius"/>
    </source>
</evidence>
<keyword evidence="2" id="KW-0131">Cell cycle</keyword>